<dbReference type="Proteomes" id="UP001196408">
    <property type="component" value="Unassembled WGS sequence"/>
</dbReference>
<protein>
    <submittedName>
        <fullName evidence="3">Helix-turn-helix domain-containing protein</fullName>
    </submittedName>
</protein>
<comment type="caution">
    <text evidence="3">The sequence shown here is derived from an EMBL/GenBank/DDBJ whole genome shotgun (WGS) entry which is preliminary data.</text>
</comment>
<dbReference type="EMBL" id="JAHOEL010000001">
    <property type="protein sequence ID" value="MBV3391707.1"/>
    <property type="molecule type" value="Genomic_DNA"/>
</dbReference>
<dbReference type="PROSITE" id="PS01124">
    <property type="entry name" value="HTH_ARAC_FAMILY_2"/>
    <property type="match status" value="1"/>
</dbReference>
<feature type="domain" description="HTH araC/xylS-type" evidence="2">
    <location>
        <begin position="248"/>
        <end position="345"/>
    </location>
</feature>
<dbReference type="Pfam" id="PF12833">
    <property type="entry name" value="HTH_18"/>
    <property type="match status" value="1"/>
</dbReference>
<evidence type="ECO:0000313" key="5">
    <source>
        <dbReference type="Proteomes" id="UP001196408"/>
    </source>
</evidence>
<dbReference type="EMBL" id="JAHOEF010000001">
    <property type="protein sequence ID" value="MBV3381657.1"/>
    <property type="molecule type" value="Genomic_DNA"/>
</dbReference>
<dbReference type="PANTHER" id="PTHR43280">
    <property type="entry name" value="ARAC-FAMILY TRANSCRIPTIONAL REGULATOR"/>
    <property type="match status" value="1"/>
</dbReference>
<accession>A0AAW4MUM7</accession>
<gene>
    <name evidence="3" type="ORF">KSV97_00120</name>
    <name evidence="4" type="ORF">KSW06_00230</name>
</gene>
<dbReference type="PANTHER" id="PTHR43280:SF28">
    <property type="entry name" value="HTH-TYPE TRANSCRIPTIONAL ACTIVATOR RHAS"/>
    <property type="match status" value="1"/>
</dbReference>
<name>A0AAW4MUM7_9FIRM</name>
<evidence type="ECO:0000313" key="6">
    <source>
        <dbReference type="Proteomes" id="UP001197492"/>
    </source>
</evidence>
<reference evidence="3 6" key="1">
    <citation type="submission" date="2021-06" db="EMBL/GenBank/DDBJ databases">
        <title>Collection of gut derived symbiotic bacterial strains cultured from healthy donors.</title>
        <authorList>
            <person name="Lin H."/>
            <person name="Littmann E."/>
            <person name="Pamer E.G."/>
        </authorList>
    </citation>
    <scope>NUCLEOTIDE SEQUENCE</scope>
    <source>
        <strain evidence="4 6">MSK.21.70</strain>
        <strain evidence="3">MSK.21.82</strain>
    </source>
</reference>
<dbReference type="RefSeq" id="WP_217746803.1">
    <property type="nucleotide sequence ID" value="NZ_JAHOEB010000001.1"/>
</dbReference>
<evidence type="ECO:0000256" key="1">
    <source>
        <dbReference type="ARBA" id="ARBA00023125"/>
    </source>
</evidence>
<dbReference type="SMART" id="SM00342">
    <property type="entry name" value="HTH_ARAC"/>
    <property type="match status" value="1"/>
</dbReference>
<dbReference type="AlphaFoldDB" id="A0AAW4MUM7"/>
<dbReference type="GO" id="GO:0003700">
    <property type="term" value="F:DNA-binding transcription factor activity"/>
    <property type="evidence" value="ECO:0007669"/>
    <property type="project" value="InterPro"/>
</dbReference>
<dbReference type="Proteomes" id="UP001197492">
    <property type="component" value="Unassembled WGS sequence"/>
</dbReference>
<keyword evidence="1" id="KW-0238">DNA-binding</keyword>
<organism evidence="3 5">
    <name type="scientific">Catenibacterium mitsuokai</name>
    <dbReference type="NCBI Taxonomy" id="100886"/>
    <lineage>
        <taxon>Bacteria</taxon>
        <taxon>Bacillati</taxon>
        <taxon>Bacillota</taxon>
        <taxon>Erysipelotrichia</taxon>
        <taxon>Erysipelotrichales</taxon>
        <taxon>Coprobacillaceae</taxon>
        <taxon>Catenibacterium</taxon>
    </lineage>
</organism>
<sequence length="349" mass="41589">MKIEELRSRITPLTKKEQYYKSHPKHSGDYIEKHYNNDNEKLIQMTIDRYKATKEKHALFYDGQIITDEVLSFPIYCSKQTRYSFVPLHVRSYVEMKYVYSGHCYAIVNDKEVILHAGDMILLDVNSKHTVLMPTENDIIFNFQMDRSYFSDSFISKFSSVNPIVTFLTNIIDQKAQHNDYIIFNNREDDHDYVVRLIEMILCEYLDPSLFAISILDSYFSLLFIKMAQRYQMNMEQQFKENNKSYMTEIIQYIEQHYQDCTLMETAEKYGYNPDYLSRAIQKATGYTFKKLVNYYRMEAVGKELISTNKPIYLIAQENGFSNLNYFYKKFNVYFGGFPADYRKQFQAK</sequence>
<evidence type="ECO:0000313" key="4">
    <source>
        <dbReference type="EMBL" id="MBV3391707.1"/>
    </source>
</evidence>
<proteinExistence type="predicted"/>
<evidence type="ECO:0000259" key="2">
    <source>
        <dbReference type="PROSITE" id="PS01124"/>
    </source>
</evidence>
<dbReference type="InterPro" id="IPR018060">
    <property type="entry name" value="HTH_AraC"/>
</dbReference>
<dbReference type="GeneID" id="301323751"/>
<keyword evidence="6" id="KW-1185">Reference proteome</keyword>
<evidence type="ECO:0000313" key="3">
    <source>
        <dbReference type="EMBL" id="MBV3381657.1"/>
    </source>
</evidence>
<dbReference type="GO" id="GO:0043565">
    <property type="term" value="F:sequence-specific DNA binding"/>
    <property type="evidence" value="ECO:0007669"/>
    <property type="project" value="InterPro"/>
</dbReference>